<dbReference type="PANTHER" id="PTHR12308">
    <property type="entry name" value="ANOCTAMIN"/>
    <property type="match status" value="1"/>
</dbReference>
<evidence type="ECO:0000313" key="9">
    <source>
        <dbReference type="Proteomes" id="UP000051574"/>
    </source>
</evidence>
<protein>
    <recommendedName>
        <fullName evidence="6">Anoctamin</fullName>
    </recommendedName>
</protein>
<dbReference type="AlphaFoldDB" id="A0A0T6BF14"/>
<dbReference type="GO" id="GO:0005886">
    <property type="term" value="C:plasma membrane"/>
    <property type="evidence" value="ECO:0007669"/>
    <property type="project" value="TreeGrafter"/>
</dbReference>
<feature type="domain" description="Anoctamin transmembrane" evidence="7">
    <location>
        <begin position="8"/>
        <end position="209"/>
    </location>
</feature>
<reference evidence="8 9" key="1">
    <citation type="submission" date="2015-09" db="EMBL/GenBank/DDBJ databases">
        <title>Draft genome of the scarab beetle Oryctes borbonicus.</title>
        <authorList>
            <person name="Meyer J.M."/>
            <person name="Markov G.V."/>
            <person name="Baskaran P."/>
            <person name="Herrmann M."/>
            <person name="Sommer R.J."/>
            <person name="Roedelsperger C."/>
        </authorList>
    </citation>
    <scope>NUCLEOTIDE SEQUENCE [LARGE SCALE GENOMIC DNA]</scope>
    <source>
        <strain evidence="8">OB123</strain>
        <tissue evidence="8">Whole animal</tissue>
    </source>
</reference>
<evidence type="ECO:0000313" key="8">
    <source>
        <dbReference type="EMBL" id="KRT85881.1"/>
    </source>
</evidence>
<comment type="caution">
    <text evidence="6">Lacks conserved residue(s) required for the propagation of feature annotation.</text>
</comment>
<dbReference type="Pfam" id="PF04547">
    <property type="entry name" value="Anoctamin"/>
    <property type="match status" value="1"/>
</dbReference>
<keyword evidence="9" id="KW-1185">Reference proteome</keyword>
<sequence>QKDQWSLKGNLQQWVKDFKLVEWGPMSLFPEYLEMVLQYGFVTIFVAAFPLAPFFALLNNILEMRLDARKLLTFYRRPVTQRVRDIGVWYRILDSIGKLSVVTNGFIIAFTSNFIPRLVYTIAYNDNHTLDGYLNHALAYFNTSDFQVLSFPNQSETQHEICRYPDYREPPWISRDYERTSTFWHILAARLAFVVVFENFVAFVMIMVNKCNLNYDLIKRKKVI</sequence>
<evidence type="ECO:0000256" key="5">
    <source>
        <dbReference type="ARBA" id="ARBA00023136"/>
    </source>
</evidence>
<evidence type="ECO:0000256" key="3">
    <source>
        <dbReference type="ARBA" id="ARBA00022692"/>
    </source>
</evidence>
<comment type="subcellular location">
    <subcellularLocation>
        <location evidence="1 6">Membrane</location>
        <topology evidence="1 6">Multi-pass membrane protein</topology>
    </subcellularLocation>
</comment>
<dbReference type="PANTHER" id="PTHR12308:SF83">
    <property type="entry name" value="ANOCTAMIN"/>
    <property type="match status" value="1"/>
</dbReference>
<accession>A0A0T6BF14</accession>
<evidence type="ECO:0000259" key="7">
    <source>
        <dbReference type="Pfam" id="PF04547"/>
    </source>
</evidence>
<feature type="non-terminal residue" evidence="8">
    <location>
        <position position="1"/>
    </location>
</feature>
<evidence type="ECO:0000256" key="6">
    <source>
        <dbReference type="RuleBase" id="RU280814"/>
    </source>
</evidence>
<keyword evidence="5 6" id="KW-0472">Membrane</keyword>
<comment type="similarity">
    <text evidence="2 6">Belongs to the anoctamin family.</text>
</comment>
<comment type="caution">
    <text evidence="8">The sequence shown here is derived from an EMBL/GenBank/DDBJ whole genome shotgun (WGS) entry which is preliminary data.</text>
</comment>
<feature type="transmembrane region" description="Helical" evidence="6">
    <location>
        <begin position="183"/>
        <end position="208"/>
    </location>
</feature>
<dbReference type="OrthoDB" id="296386at2759"/>
<keyword evidence="3 6" id="KW-0812">Transmembrane</keyword>
<evidence type="ECO:0000256" key="2">
    <source>
        <dbReference type="ARBA" id="ARBA00009671"/>
    </source>
</evidence>
<dbReference type="EMBL" id="LJIG01001059">
    <property type="protein sequence ID" value="KRT85881.1"/>
    <property type="molecule type" value="Genomic_DNA"/>
</dbReference>
<name>A0A0T6BF14_9SCAR</name>
<gene>
    <name evidence="8" type="ORF">AMK59_532</name>
</gene>
<dbReference type="Proteomes" id="UP000051574">
    <property type="component" value="Unassembled WGS sequence"/>
</dbReference>
<keyword evidence="4 6" id="KW-1133">Transmembrane helix</keyword>
<organism evidence="8 9">
    <name type="scientific">Oryctes borbonicus</name>
    <dbReference type="NCBI Taxonomy" id="1629725"/>
    <lineage>
        <taxon>Eukaryota</taxon>
        <taxon>Metazoa</taxon>
        <taxon>Ecdysozoa</taxon>
        <taxon>Arthropoda</taxon>
        <taxon>Hexapoda</taxon>
        <taxon>Insecta</taxon>
        <taxon>Pterygota</taxon>
        <taxon>Neoptera</taxon>
        <taxon>Endopterygota</taxon>
        <taxon>Coleoptera</taxon>
        <taxon>Polyphaga</taxon>
        <taxon>Scarabaeiformia</taxon>
        <taxon>Scarabaeidae</taxon>
        <taxon>Dynastinae</taxon>
        <taxon>Oryctes</taxon>
    </lineage>
</organism>
<dbReference type="InterPro" id="IPR049452">
    <property type="entry name" value="Anoctamin_TM"/>
</dbReference>
<dbReference type="InterPro" id="IPR007632">
    <property type="entry name" value="Anoctamin"/>
</dbReference>
<evidence type="ECO:0000256" key="1">
    <source>
        <dbReference type="ARBA" id="ARBA00004141"/>
    </source>
</evidence>
<feature type="transmembrane region" description="Helical" evidence="6">
    <location>
        <begin position="36"/>
        <end position="62"/>
    </location>
</feature>
<proteinExistence type="inferred from homology"/>
<dbReference type="GO" id="GO:0005254">
    <property type="term" value="F:chloride channel activity"/>
    <property type="evidence" value="ECO:0007669"/>
    <property type="project" value="TreeGrafter"/>
</dbReference>
<evidence type="ECO:0000256" key="4">
    <source>
        <dbReference type="ARBA" id="ARBA00022989"/>
    </source>
</evidence>